<keyword evidence="3" id="KW-1185">Reference proteome</keyword>
<evidence type="ECO:0000313" key="2">
    <source>
        <dbReference type="EMBL" id="EEF60892.1"/>
    </source>
</evidence>
<comment type="caution">
    <text evidence="2">The sequence shown here is derived from an EMBL/GenBank/DDBJ whole genome shotgun (WGS) entry which is preliminary data.</text>
</comment>
<protein>
    <submittedName>
        <fullName evidence="2">Uncharacterized protein</fullName>
    </submittedName>
</protein>
<dbReference type="RefSeq" id="WP_007415067.1">
    <property type="nucleotide sequence ID" value="NZ_ABOX02000013.1"/>
</dbReference>
<proteinExistence type="predicted"/>
<dbReference type="OrthoDB" id="583182at2"/>
<dbReference type="STRING" id="320771.Cflav_PD4061"/>
<dbReference type="Proteomes" id="UP000003688">
    <property type="component" value="Unassembled WGS sequence"/>
</dbReference>
<sequence>MIALEVRKNGKRVCIAGAEDLAVLSTNIAAVGKLGKKTVPARPDETTGEIHYSVGGLTSRPDPDKDVHVRWKSVAPLKVGDVIEVRILETEKVDRATSRTKAKRKRT</sequence>
<dbReference type="AlphaFoldDB" id="B9XGX1"/>
<evidence type="ECO:0000256" key="1">
    <source>
        <dbReference type="SAM" id="MobiDB-lite"/>
    </source>
</evidence>
<name>B9XGX1_PEDPL</name>
<dbReference type="EMBL" id="ABOX02000013">
    <property type="protein sequence ID" value="EEF60892.1"/>
    <property type="molecule type" value="Genomic_DNA"/>
</dbReference>
<accession>B9XGX1</accession>
<evidence type="ECO:0000313" key="3">
    <source>
        <dbReference type="Proteomes" id="UP000003688"/>
    </source>
</evidence>
<reference evidence="2 3" key="1">
    <citation type="journal article" date="2011" name="J. Bacteriol.">
        <title>Genome sequence of 'Pedosphaera parvula' Ellin514, an aerobic Verrucomicrobial isolate from pasture soil.</title>
        <authorList>
            <person name="Kant R."/>
            <person name="van Passel M.W."/>
            <person name="Sangwan P."/>
            <person name="Palva A."/>
            <person name="Lucas S."/>
            <person name="Copeland A."/>
            <person name="Lapidus A."/>
            <person name="Glavina Del Rio T."/>
            <person name="Dalin E."/>
            <person name="Tice H."/>
            <person name="Bruce D."/>
            <person name="Goodwin L."/>
            <person name="Pitluck S."/>
            <person name="Chertkov O."/>
            <person name="Larimer F.W."/>
            <person name="Land M.L."/>
            <person name="Hauser L."/>
            <person name="Brettin T.S."/>
            <person name="Detter J.C."/>
            <person name="Han S."/>
            <person name="de Vos W.M."/>
            <person name="Janssen P.H."/>
            <person name="Smidt H."/>
        </authorList>
    </citation>
    <scope>NUCLEOTIDE SEQUENCE [LARGE SCALE GENOMIC DNA]</scope>
    <source>
        <strain evidence="2 3">Ellin514</strain>
    </source>
</reference>
<feature type="region of interest" description="Disordered" evidence="1">
    <location>
        <begin position="40"/>
        <end position="65"/>
    </location>
</feature>
<organism evidence="2 3">
    <name type="scientific">Pedosphaera parvula (strain Ellin514)</name>
    <dbReference type="NCBI Taxonomy" id="320771"/>
    <lineage>
        <taxon>Bacteria</taxon>
        <taxon>Pseudomonadati</taxon>
        <taxon>Verrucomicrobiota</taxon>
        <taxon>Pedosphaerae</taxon>
        <taxon>Pedosphaerales</taxon>
        <taxon>Pedosphaeraceae</taxon>
        <taxon>Pedosphaera</taxon>
    </lineage>
</organism>
<gene>
    <name evidence="2" type="ORF">Cflav_PD4061</name>
</gene>